<evidence type="ECO:0000256" key="1">
    <source>
        <dbReference type="ARBA" id="ARBA00003041"/>
    </source>
</evidence>
<keyword evidence="4" id="KW-0813">Transport</keyword>
<keyword evidence="10" id="KW-0969">Cilium</keyword>
<dbReference type="EMBL" id="LR215729">
    <property type="protein sequence ID" value="VEV98345.1"/>
    <property type="molecule type" value="Genomic_DNA"/>
</dbReference>
<feature type="region of interest" description="Disordered" evidence="8">
    <location>
        <begin position="27"/>
        <end position="61"/>
    </location>
</feature>
<keyword evidence="5" id="KW-1005">Bacterial flagellum biogenesis</keyword>
<protein>
    <recommendedName>
        <fullName evidence="3">Flagellar assembly protein FliH</fullName>
    </recommendedName>
</protein>
<dbReference type="AlphaFoldDB" id="A0A653E6L6"/>
<dbReference type="InterPro" id="IPR051472">
    <property type="entry name" value="T3SS_Stator/FliH"/>
</dbReference>
<organism evidence="10">
    <name type="scientific">Pseudomonas marincola</name>
    <dbReference type="NCBI Taxonomy" id="437900"/>
    <lineage>
        <taxon>Bacteria</taxon>
        <taxon>Pseudomonadati</taxon>
        <taxon>Pseudomonadota</taxon>
        <taxon>Gammaproteobacteria</taxon>
        <taxon>Pseudomonadales</taxon>
        <taxon>Pseudomonadaceae</taxon>
        <taxon>Pseudomonas</taxon>
    </lineage>
</organism>
<dbReference type="GO" id="GO:0015031">
    <property type="term" value="P:protein transport"/>
    <property type="evidence" value="ECO:0007669"/>
    <property type="project" value="UniProtKB-KW"/>
</dbReference>
<evidence type="ECO:0000256" key="4">
    <source>
        <dbReference type="ARBA" id="ARBA00022448"/>
    </source>
</evidence>
<reference evidence="10" key="1">
    <citation type="submission" date="2019-02" db="EMBL/GenBank/DDBJ databases">
        <authorList>
            <consortium name="Genoscope - CEA"/>
            <person name="William W."/>
        </authorList>
    </citation>
    <scope>NUCLEOTIDE SEQUENCE [LARGE SCALE GENOMIC DNA]</scope>
    <source>
        <strain evidence="10">YSy11</strain>
    </source>
</reference>
<dbReference type="RefSeq" id="WP_150548868.1">
    <property type="nucleotide sequence ID" value="NZ_LR215729.2"/>
</dbReference>
<comment type="similarity">
    <text evidence="2">Belongs to the FliH family.</text>
</comment>
<keyword evidence="10" id="KW-0966">Cell projection</keyword>
<name>A0A653E6L6_9PSED</name>
<evidence type="ECO:0000256" key="2">
    <source>
        <dbReference type="ARBA" id="ARBA00006602"/>
    </source>
</evidence>
<dbReference type="PANTHER" id="PTHR34982">
    <property type="entry name" value="YOP PROTEINS TRANSLOCATION PROTEIN L"/>
    <property type="match status" value="1"/>
</dbReference>
<evidence type="ECO:0000256" key="6">
    <source>
        <dbReference type="ARBA" id="ARBA00022927"/>
    </source>
</evidence>
<feature type="region of interest" description="Disordered" evidence="8">
    <location>
        <begin position="239"/>
        <end position="260"/>
    </location>
</feature>
<evidence type="ECO:0000259" key="9">
    <source>
        <dbReference type="Pfam" id="PF02108"/>
    </source>
</evidence>
<dbReference type="GO" id="GO:0005829">
    <property type="term" value="C:cytosol"/>
    <property type="evidence" value="ECO:0007669"/>
    <property type="project" value="TreeGrafter"/>
</dbReference>
<sequence>MATKEPVSEVIRAQDVNVFDRWALPSFDSHDPQAEPEVADEVVEAEPPATHEIEDVEPESVQPMTLEQLEAIRQEAYNEGFSTGEKDGFHAGQLKARQEAQAALEPKLAALEQVMNQLFEPINEQDHALEMTLVKLVSHIAREVVQRELTTDSSNLRQVLRAALKLLPSGAENISIHLNPQDYDQIKALRDRHEEDWRIIEDDALLPGGCRVESNHSRVDASIETRLSQALKQLFDQQREQSVHPLTPDLNVDLDNPDAP</sequence>
<keyword evidence="6" id="KW-0653">Protein transport</keyword>
<evidence type="ECO:0000256" key="7">
    <source>
        <dbReference type="ARBA" id="ARBA00023225"/>
    </source>
</evidence>
<dbReference type="SUPFAM" id="SSF160527">
    <property type="entry name" value="V-type ATPase subunit E-like"/>
    <property type="match status" value="1"/>
</dbReference>
<dbReference type="NCBIfam" id="NF004269">
    <property type="entry name" value="PRK05687.1-5"/>
    <property type="match status" value="1"/>
</dbReference>
<proteinExistence type="inferred from homology"/>
<evidence type="ECO:0000256" key="8">
    <source>
        <dbReference type="SAM" id="MobiDB-lite"/>
    </source>
</evidence>
<keyword evidence="7" id="KW-1006">Bacterial flagellum protein export</keyword>
<accession>A0A653E6L6</accession>
<gene>
    <name evidence="10" type="ORF">PMYSY11_3301</name>
</gene>
<dbReference type="PANTHER" id="PTHR34982:SF1">
    <property type="entry name" value="FLAGELLAR ASSEMBLY PROTEIN FLIH"/>
    <property type="match status" value="1"/>
</dbReference>
<dbReference type="InterPro" id="IPR018035">
    <property type="entry name" value="Flagellar_FliH/T3SS_HrpE"/>
</dbReference>
<feature type="domain" description="Flagellar assembly protein FliH/Type III secretion system HrpE" evidence="9">
    <location>
        <begin position="108"/>
        <end position="229"/>
    </location>
</feature>
<evidence type="ECO:0000256" key="5">
    <source>
        <dbReference type="ARBA" id="ARBA00022795"/>
    </source>
</evidence>
<dbReference type="Pfam" id="PF02108">
    <property type="entry name" value="FliH"/>
    <property type="match status" value="1"/>
</dbReference>
<dbReference type="GO" id="GO:0044781">
    <property type="term" value="P:bacterial-type flagellum organization"/>
    <property type="evidence" value="ECO:0007669"/>
    <property type="project" value="UniProtKB-KW"/>
</dbReference>
<evidence type="ECO:0000313" key="10">
    <source>
        <dbReference type="EMBL" id="VEV98345.1"/>
    </source>
</evidence>
<comment type="function">
    <text evidence="1">Needed for flagellar regrowth and assembly.</text>
</comment>
<keyword evidence="10" id="KW-0282">Flagellum</keyword>
<evidence type="ECO:0000256" key="3">
    <source>
        <dbReference type="ARBA" id="ARBA00016507"/>
    </source>
</evidence>